<keyword evidence="6" id="KW-0812">Transmembrane</keyword>
<dbReference type="Proteomes" id="UP000230002">
    <property type="component" value="Unassembled WGS sequence"/>
</dbReference>
<evidence type="ECO:0000256" key="6">
    <source>
        <dbReference type="ARBA" id="ARBA00022692"/>
    </source>
</evidence>
<dbReference type="InterPro" id="IPR050364">
    <property type="entry name" value="Cytochrome_P450_fung"/>
</dbReference>
<evidence type="ECO:0000256" key="1">
    <source>
        <dbReference type="ARBA" id="ARBA00001971"/>
    </source>
</evidence>
<dbReference type="CDD" id="cd11065">
    <property type="entry name" value="CYP64-like"/>
    <property type="match status" value="1"/>
</dbReference>
<dbReference type="EMBL" id="AYKW01000069">
    <property type="protein sequence ID" value="PIL22692.1"/>
    <property type="molecule type" value="Genomic_DNA"/>
</dbReference>
<dbReference type="SUPFAM" id="SSF48264">
    <property type="entry name" value="Cytochrome P450"/>
    <property type="match status" value="1"/>
</dbReference>
<comment type="caution">
    <text evidence="13">The sequence shown here is derived from an EMBL/GenBank/DDBJ whole genome shotgun (WGS) entry which is preliminary data.</text>
</comment>
<keyword evidence="7" id="KW-0479">Metal-binding</keyword>
<dbReference type="GO" id="GO:0016705">
    <property type="term" value="F:oxidoreductase activity, acting on paired donors, with incorporation or reduction of molecular oxygen"/>
    <property type="evidence" value="ECO:0007669"/>
    <property type="project" value="InterPro"/>
</dbReference>
<evidence type="ECO:0000256" key="7">
    <source>
        <dbReference type="ARBA" id="ARBA00022723"/>
    </source>
</evidence>
<evidence type="ECO:0000313" key="14">
    <source>
        <dbReference type="Proteomes" id="UP000230002"/>
    </source>
</evidence>
<dbReference type="InterPro" id="IPR001128">
    <property type="entry name" value="Cyt_P450"/>
</dbReference>
<dbReference type="GO" id="GO:0016020">
    <property type="term" value="C:membrane"/>
    <property type="evidence" value="ECO:0007669"/>
    <property type="project" value="UniProtKB-SubCell"/>
</dbReference>
<evidence type="ECO:0000256" key="9">
    <source>
        <dbReference type="ARBA" id="ARBA00023002"/>
    </source>
</evidence>
<evidence type="ECO:0000256" key="12">
    <source>
        <dbReference type="ARBA" id="ARBA00023136"/>
    </source>
</evidence>
<evidence type="ECO:0000256" key="2">
    <source>
        <dbReference type="ARBA" id="ARBA00004167"/>
    </source>
</evidence>
<evidence type="ECO:0000256" key="3">
    <source>
        <dbReference type="ARBA" id="ARBA00005179"/>
    </source>
</evidence>
<accession>A0A2G8RMF5</accession>
<keyword evidence="8" id="KW-1133">Transmembrane helix</keyword>
<dbReference type="OrthoDB" id="2789670at2759"/>
<gene>
    <name evidence="13" type="ORF">GSI_15385</name>
</gene>
<organism evidence="13 14">
    <name type="scientific">Ganoderma sinense ZZ0214-1</name>
    <dbReference type="NCBI Taxonomy" id="1077348"/>
    <lineage>
        <taxon>Eukaryota</taxon>
        <taxon>Fungi</taxon>
        <taxon>Dikarya</taxon>
        <taxon>Basidiomycota</taxon>
        <taxon>Agaricomycotina</taxon>
        <taxon>Agaricomycetes</taxon>
        <taxon>Polyporales</taxon>
        <taxon>Polyporaceae</taxon>
        <taxon>Ganoderma</taxon>
    </lineage>
</organism>
<keyword evidence="12" id="KW-0472">Membrane</keyword>
<dbReference type="PANTHER" id="PTHR46300">
    <property type="entry name" value="P450, PUTATIVE (EUROFUNG)-RELATED-RELATED"/>
    <property type="match status" value="1"/>
</dbReference>
<comment type="subcellular location">
    <subcellularLocation>
        <location evidence="2">Membrane</location>
        <topology evidence="2">Single-pass membrane protein</topology>
    </subcellularLocation>
</comment>
<keyword evidence="9" id="KW-0560">Oxidoreductase</keyword>
<dbReference type="AlphaFoldDB" id="A0A2G8RMF5"/>
<comment type="cofactor">
    <cofactor evidence="1">
        <name>heme</name>
        <dbReference type="ChEBI" id="CHEBI:30413"/>
    </cofactor>
</comment>
<protein>
    <submittedName>
        <fullName evidence="13">Cytochrome P450</fullName>
    </submittedName>
</protein>
<keyword evidence="14" id="KW-1185">Reference proteome</keyword>
<dbReference type="Pfam" id="PF00067">
    <property type="entry name" value="p450"/>
    <property type="match status" value="1"/>
</dbReference>
<dbReference type="Gene3D" id="1.10.630.10">
    <property type="entry name" value="Cytochrome P450"/>
    <property type="match status" value="1"/>
</dbReference>
<dbReference type="PRINTS" id="PR00463">
    <property type="entry name" value="EP450I"/>
</dbReference>
<reference evidence="13 14" key="1">
    <citation type="journal article" date="2015" name="Sci. Rep.">
        <title>Chromosome-level genome map provides insights into diverse defense mechanisms in the medicinal fungus Ganoderma sinense.</title>
        <authorList>
            <person name="Zhu Y."/>
            <person name="Xu J."/>
            <person name="Sun C."/>
            <person name="Zhou S."/>
            <person name="Xu H."/>
            <person name="Nelson D.R."/>
            <person name="Qian J."/>
            <person name="Song J."/>
            <person name="Luo H."/>
            <person name="Xiang L."/>
            <person name="Li Y."/>
            <person name="Xu Z."/>
            <person name="Ji A."/>
            <person name="Wang L."/>
            <person name="Lu S."/>
            <person name="Hayward A."/>
            <person name="Sun W."/>
            <person name="Li X."/>
            <person name="Schwartz D.C."/>
            <person name="Wang Y."/>
            <person name="Chen S."/>
        </authorList>
    </citation>
    <scope>NUCLEOTIDE SEQUENCE [LARGE SCALE GENOMIC DNA]</scope>
    <source>
        <strain evidence="13 14">ZZ0214-1</strain>
    </source>
</reference>
<name>A0A2G8RMF5_9APHY</name>
<evidence type="ECO:0000256" key="5">
    <source>
        <dbReference type="ARBA" id="ARBA00022617"/>
    </source>
</evidence>
<dbReference type="PANTHER" id="PTHR46300:SF7">
    <property type="entry name" value="P450, PUTATIVE (EUROFUNG)-RELATED"/>
    <property type="match status" value="1"/>
</dbReference>
<evidence type="ECO:0000256" key="11">
    <source>
        <dbReference type="ARBA" id="ARBA00023033"/>
    </source>
</evidence>
<keyword evidence="5" id="KW-0349">Heme</keyword>
<keyword evidence="10" id="KW-0408">Iron</keyword>
<dbReference type="GO" id="GO:0005506">
    <property type="term" value="F:iron ion binding"/>
    <property type="evidence" value="ECO:0007669"/>
    <property type="project" value="InterPro"/>
</dbReference>
<dbReference type="GO" id="GO:0020037">
    <property type="term" value="F:heme binding"/>
    <property type="evidence" value="ECO:0007669"/>
    <property type="project" value="InterPro"/>
</dbReference>
<sequence>MPTTRQWLGLAALCKEYGDIIHLRTPGKDFIVLGSAAAVSEVLEKRTANSSDRLIGPIVELSGSDWALGLLPYGQRWRDYRRALWQHFHPGAIVKYRPAQESFAPLFLKKLLDKPEGYMDHIRFVFSATLLKIVYGIDIDDDDLEIVRNIREAVEGISECFVPGKFIVDYIPILRYIPEWFPGAGFQKKCVIWRMKQEILKNVPFEQRNTSLCKSEYVMASCTTVVDQLLAGVTKRDELDDAPYWDELVKSIAAVVYEGERAIQSVATMQSTLLAMSLYPEVQQKAQAELDRVVGPGCLPNFADLDSLVYIRAIVKESIRWHTVTPLGIPHRTVEDDFFRGYFVPAGSVIIANSWACMRDPNVYKDPEEFCPDRFIRDGRLDPDVLDPATIIFGSGRRQSMLFLSVASTLHVFNISAPLDNDGNAIRIEPCMSDGALSYLEDCRCTVKLRSPEAAALVEREIAAMRYPPCS</sequence>
<dbReference type="InterPro" id="IPR002401">
    <property type="entry name" value="Cyt_P450_E_grp-I"/>
</dbReference>
<evidence type="ECO:0000256" key="4">
    <source>
        <dbReference type="ARBA" id="ARBA00010617"/>
    </source>
</evidence>
<evidence type="ECO:0000256" key="10">
    <source>
        <dbReference type="ARBA" id="ARBA00023004"/>
    </source>
</evidence>
<evidence type="ECO:0000313" key="13">
    <source>
        <dbReference type="EMBL" id="PIL22692.1"/>
    </source>
</evidence>
<dbReference type="GO" id="GO:0004497">
    <property type="term" value="F:monooxygenase activity"/>
    <property type="evidence" value="ECO:0007669"/>
    <property type="project" value="UniProtKB-KW"/>
</dbReference>
<comment type="similarity">
    <text evidence="4">Belongs to the cytochrome P450 family.</text>
</comment>
<evidence type="ECO:0000256" key="8">
    <source>
        <dbReference type="ARBA" id="ARBA00022989"/>
    </source>
</evidence>
<proteinExistence type="inferred from homology"/>
<comment type="pathway">
    <text evidence="3">Secondary metabolite biosynthesis.</text>
</comment>
<keyword evidence="11" id="KW-0503">Monooxygenase</keyword>
<dbReference type="InterPro" id="IPR036396">
    <property type="entry name" value="Cyt_P450_sf"/>
</dbReference>
<dbReference type="STRING" id="1077348.A0A2G8RMF5"/>